<dbReference type="Gene3D" id="3.30.420.40">
    <property type="match status" value="1"/>
</dbReference>
<reference evidence="1" key="1">
    <citation type="journal article" date="2023" name="Mol. Phylogenet. Evol.">
        <title>Genome-scale phylogeny and comparative genomics of the fungal order Sordariales.</title>
        <authorList>
            <person name="Hensen N."/>
            <person name="Bonometti L."/>
            <person name="Westerberg I."/>
            <person name="Brannstrom I.O."/>
            <person name="Guillou S."/>
            <person name="Cros-Aarteil S."/>
            <person name="Calhoun S."/>
            <person name="Haridas S."/>
            <person name="Kuo A."/>
            <person name="Mondo S."/>
            <person name="Pangilinan J."/>
            <person name="Riley R."/>
            <person name="LaButti K."/>
            <person name="Andreopoulos B."/>
            <person name="Lipzen A."/>
            <person name="Chen C."/>
            <person name="Yan M."/>
            <person name="Daum C."/>
            <person name="Ng V."/>
            <person name="Clum A."/>
            <person name="Steindorff A."/>
            <person name="Ohm R.A."/>
            <person name="Martin F."/>
            <person name="Silar P."/>
            <person name="Natvig D.O."/>
            <person name="Lalanne C."/>
            <person name="Gautier V."/>
            <person name="Ament-Velasquez S.L."/>
            <person name="Kruys A."/>
            <person name="Hutchinson M.I."/>
            <person name="Powell A.J."/>
            <person name="Barry K."/>
            <person name="Miller A.N."/>
            <person name="Grigoriev I.V."/>
            <person name="Debuchy R."/>
            <person name="Gladieux P."/>
            <person name="Hiltunen Thoren M."/>
            <person name="Johannesson H."/>
        </authorList>
    </citation>
    <scope>NUCLEOTIDE SEQUENCE</scope>
    <source>
        <strain evidence="1">CBS 141.50</strain>
    </source>
</reference>
<evidence type="ECO:0008006" key="3">
    <source>
        <dbReference type="Google" id="ProtNLM"/>
    </source>
</evidence>
<dbReference type="SUPFAM" id="SSF53067">
    <property type="entry name" value="Actin-like ATPase domain"/>
    <property type="match status" value="2"/>
</dbReference>
<proteinExistence type="predicted"/>
<dbReference type="PANTHER" id="PTHR14187">
    <property type="entry name" value="ALPHA KINASE/ELONGATION FACTOR 2 KINASE"/>
    <property type="match status" value="1"/>
</dbReference>
<organism evidence="1 2">
    <name type="scientific">Dichotomopilus funicola</name>
    <dbReference type="NCBI Taxonomy" id="1934379"/>
    <lineage>
        <taxon>Eukaryota</taxon>
        <taxon>Fungi</taxon>
        <taxon>Dikarya</taxon>
        <taxon>Ascomycota</taxon>
        <taxon>Pezizomycotina</taxon>
        <taxon>Sordariomycetes</taxon>
        <taxon>Sordariomycetidae</taxon>
        <taxon>Sordariales</taxon>
        <taxon>Chaetomiaceae</taxon>
        <taxon>Dichotomopilus</taxon>
    </lineage>
</organism>
<keyword evidence="2" id="KW-1185">Reference proteome</keyword>
<comment type="caution">
    <text evidence="1">The sequence shown here is derived from an EMBL/GenBank/DDBJ whole genome shotgun (WGS) entry which is preliminary data.</text>
</comment>
<dbReference type="Proteomes" id="UP001302676">
    <property type="component" value="Unassembled WGS sequence"/>
</dbReference>
<sequence length="517" mass="58166">MPSTKKPKPTGNTVIIGIDFGTTFSGVAYTWSGKTERIKGISSWDSQLHSNSNENKTPTAVSFKSKGRINWGYGIPSDAQQIQGLIPEDVRESVKVKEARKALKEQNKTVIEITSVYLRHLRNRCVQRITETVSRNLINFSKFHIAVERAGMLGERIASETQLSFISEPEAAALATLSEMDGRADVENGDCFVVADCGGGTADLINYEVVSTNPMMVKECVKGQGKLINVPSYLGGLCGAKFGNARWNKLKATSKKNLIETEWEHMIKPEFDGRNKTWEIRLPFECLDLNVFNPVVDKIGSVVNEQVHSVLAKKKVNPKYIVFVGGFGQSRYLFNSLKKAVPSDIDILQSRGSGPWTAICRGAVVHAIALNGFPGLSVGVQTKVSRVNCGFMWNVYWDPEQHDRWDKAWDKDRHEWVAEDQMNWLLKMKYTTIYSTSVSSPPKRWNRTMEKLCKIKWETSINIQSLPTFTNSDGKVYHELEYEVEMTCVAGSVDFAVYHEGERQGSRNVEIDYENRP</sequence>
<dbReference type="InterPro" id="IPR043129">
    <property type="entry name" value="ATPase_NBD"/>
</dbReference>
<protein>
    <recommendedName>
        <fullName evidence="3">Actin-like ATPase domain-containing protein</fullName>
    </recommendedName>
</protein>
<name>A0AAN6V790_9PEZI</name>
<gene>
    <name evidence="1" type="ORF">C8A04DRAFT_35346</name>
</gene>
<dbReference type="CDD" id="cd10170">
    <property type="entry name" value="ASKHA_NBD_HSP70"/>
    <property type="match status" value="1"/>
</dbReference>
<dbReference type="AlphaFoldDB" id="A0AAN6V790"/>
<evidence type="ECO:0000313" key="2">
    <source>
        <dbReference type="Proteomes" id="UP001302676"/>
    </source>
</evidence>
<dbReference type="GeneID" id="87819749"/>
<reference evidence="1" key="2">
    <citation type="submission" date="2023-05" db="EMBL/GenBank/DDBJ databases">
        <authorList>
            <consortium name="Lawrence Berkeley National Laboratory"/>
            <person name="Steindorff A."/>
            <person name="Hensen N."/>
            <person name="Bonometti L."/>
            <person name="Westerberg I."/>
            <person name="Brannstrom I.O."/>
            <person name="Guillou S."/>
            <person name="Cros-Aarteil S."/>
            <person name="Calhoun S."/>
            <person name="Haridas S."/>
            <person name="Kuo A."/>
            <person name="Mondo S."/>
            <person name="Pangilinan J."/>
            <person name="Riley R."/>
            <person name="Labutti K."/>
            <person name="Andreopoulos B."/>
            <person name="Lipzen A."/>
            <person name="Chen C."/>
            <person name="Yanf M."/>
            <person name="Daum C."/>
            <person name="Ng V."/>
            <person name="Clum A."/>
            <person name="Ohm R."/>
            <person name="Martin F."/>
            <person name="Silar P."/>
            <person name="Natvig D."/>
            <person name="Lalanne C."/>
            <person name="Gautier V."/>
            <person name="Ament-Velasquez S.L."/>
            <person name="Kruys A."/>
            <person name="Hutchinson M.I."/>
            <person name="Powell A.J."/>
            <person name="Barry K."/>
            <person name="Miller A.N."/>
            <person name="Grigoriev I.V."/>
            <person name="Debuchy R."/>
            <person name="Gladieux P."/>
            <person name="Thoren M.H."/>
            <person name="Johannesson H."/>
        </authorList>
    </citation>
    <scope>NUCLEOTIDE SEQUENCE</scope>
    <source>
        <strain evidence="1">CBS 141.50</strain>
    </source>
</reference>
<evidence type="ECO:0000313" key="1">
    <source>
        <dbReference type="EMBL" id="KAK4146080.1"/>
    </source>
</evidence>
<accession>A0AAN6V790</accession>
<dbReference type="RefSeq" id="XP_062639451.1">
    <property type="nucleotide sequence ID" value="XM_062783136.1"/>
</dbReference>
<dbReference type="PANTHER" id="PTHR14187:SF5">
    <property type="entry name" value="HEAT SHOCK 70 KDA PROTEIN 12A"/>
    <property type="match status" value="1"/>
</dbReference>
<dbReference type="EMBL" id="MU853564">
    <property type="protein sequence ID" value="KAK4146080.1"/>
    <property type="molecule type" value="Genomic_DNA"/>
</dbReference>